<keyword evidence="3" id="KW-1185">Reference proteome</keyword>
<sequence>MEITNKKVLYHIKRRQDKRELKSGLEGLAIVILAPLTTIGIAVAMYIGYGLTL</sequence>
<dbReference type="Proteomes" id="UP001629536">
    <property type="component" value="Unassembled WGS sequence"/>
</dbReference>
<evidence type="ECO:0000313" key="3">
    <source>
        <dbReference type="Proteomes" id="UP001629536"/>
    </source>
</evidence>
<organism evidence="2 3">
    <name type="scientific">Helcococcus bovis</name>
    <dbReference type="NCBI Taxonomy" id="3153252"/>
    <lineage>
        <taxon>Bacteria</taxon>
        <taxon>Bacillati</taxon>
        <taxon>Bacillota</taxon>
        <taxon>Tissierellia</taxon>
        <taxon>Tissierellales</taxon>
        <taxon>Peptoniphilaceae</taxon>
        <taxon>Helcococcus</taxon>
    </lineage>
</organism>
<protein>
    <submittedName>
        <fullName evidence="2">Uncharacterized protein</fullName>
    </submittedName>
</protein>
<comment type="caution">
    <text evidence="2">The sequence shown here is derived from an EMBL/GenBank/DDBJ whole genome shotgun (WGS) entry which is preliminary data.</text>
</comment>
<name>A0ABW9F7W3_9FIRM</name>
<dbReference type="EMBL" id="JBFNFH010000014">
    <property type="protein sequence ID" value="MFM1525238.1"/>
    <property type="molecule type" value="Genomic_DNA"/>
</dbReference>
<dbReference type="RefSeq" id="WP_408126735.1">
    <property type="nucleotide sequence ID" value="NZ_JBFNFH010000014.1"/>
</dbReference>
<gene>
    <name evidence="2" type="ORF">ABGF40_06065</name>
</gene>
<proteinExistence type="predicted"/>
<feature type="transmembrane region" description="Helical" evidence="1">
    <location>
        <begin position="24"/>
        <end position="49"/>
    </location>
</feature>
<reference evidence="2 3" key="1">
    <citation type="journal article" date="2024" name="Front. Microbiol.">
        <title>Pangenomic and biochemical analyses of Helcococcus ovis reveal widespread tetracycline resistance and a novel bacterial species, Helcococcus bovis.</title>
        <authorList>
            <person name="Cunha F."/>
            <person name="Zhai Y."/>
            <person name="Casaro S."/>
            <person name="Jones K.L."/>
            <person name="Hernandez M."/>
            <person name="Bisinotto R.S."/>
            <person name="Kariyawasam S."/>
            <person name="Brown M.B."/>
            <person name="Phillips A."/>
            <person name="Jeong K.C."/>
            <person name="Galvao K.N."/>
        </authorList>
    </citation>
    <scope>NUCLEOTIDE SEQUENCE [LARGE SCALE GENOMIC DNA]</scope>
    <source>
        <strain evidence="2 3">KG197</strain>
    </source>
</reference>
<accession>A0ABW9F7W3</accession>
<keyword evidence="1" id="KW-0812">Transmembrane</keyword>
<keyword evidence="1" id="KW-0472">Membrane</keyword>
<keyword evidence="1" id="KW-1133">Transmembrane helix</keyword>
<evidence type="ECO:0000313" key="2">
    <source>
        <dbReference type="EMBL" id="MFM1525238.1"/>
    </source>
</evidence>
<evidence type="ECO:0000256" key="1">
    <source>
        <dbReference type="SAM" id="Phobius"/>
    </source>
</evidence>